<evidence type="ECO:0000313" key="3">
    <source>
        <dbReference type="EMBL" id="OUS42290.1"/>
    </source>
</evidence>
<dbReference type="SUPFAM" id="SSF51735">
    <property type="entry name" value="NAD(P)-binding Rossmann-fold domains"/>
    <property type="match status" value="1"/>
</dbReference>
<feature type="compositionally biased region" description="Basic residues" evidence="1">
    <location>
        <begin position="16"/>
        <end position="31"/>
    </location>
</feature>
<dbReference type="InterPro" id="IPR016040">
    <property type="entry name" value="NAD(P)-bd_dom"/>
</dbReference>
<sequence>MLARSSAPSRSDARAGRRSTRRSTPRTRPRTPRAAVGDDDGSMAMTSMAKTAVVFGGSGFVGARVVRALAANGFAVTSVSKSGTAVEGASRAIACDAREPSAALAEAVRGAACAISCVGVIGTDDDAMRVGNGDVNVNIIESAKAAGVGRFVYVSVASIVPDVVGKTPLMKGYFEGKSTAEACLRENYDEKDYFIVKPSFIYGGEEFSLAPPRVTKTYGDALSKVLGSGPIKALAARAPGPIALTLAEPVSVDDVAGACVAGAMAIGASNVVDGTDEIKAAAASIR</sequence>
<feature type="compositionally biased region" description="Low complexity" evidence="1">
    <location>
        <begin position="1"/>
        <end position="10"/>
    </location>
</feature>
<proteinExistence type="predicted"/>
<feature type="region of interest" description="Disordered" evidence="1">
    <location>
        <begin position="1"/>
        <end position="42"/>
    </location>
</feature>
<dbReference type="AlphaFoldDB" id="A0A1Y5HYK3"/>
<reference evidence="3" key="1">
    <citation type="submission" date="2017-04" db="EMBL/GenBank/DDBJ databases">
        <title>Population genomics of picophytoplankton unveils novel chromosome hypervariability.</title>
        <authorList>
            <consortium name="DOE Joint Genome Institute"/>
            <person name="Blanc-Mathieu R."/>
            <person name="Krasovec M."/>
            <person name="Hebrard M."/>
            <person name="Yau S."/>
            <person name="Desgranges E."/>
            <person name="Martin J."/>
            <person name="Schackwitz W."/>
            <person name="Kuo A."/>
            <person name="Salin G."/>
            <person name="Donnadieu C."/>
            <person name="Desdevises Y."/>
            <person name="Sanchez-Ferandin S."/>
            <person name="Moreau H."/>
            <person name="Rivals E."/>
            <person name="Grigoriev I.V."/>
            <person name="Grimsley N."/>
            <person name="Eyre-Walker A."/>
            <person name="Piganeau G."/>
        </authorList>
    </citation>
    <scope>NUCLEOTIDE SEQUENCE [LARGE SCALE GENOMIC DNA]</scope>
    <source>
        <strain evidence="3">RCC 1115</strain>
    </source>
</reference>
<dbReference type="Proteomes" id="UP000195557">
    <property type="component" value="Unassembled WGS sequence"/>
</dbReference>
<dbReference type="PANTHER" id="PTHR12126">
    <property type="entry name" value="NADH-UBIQUINONE OXIDOREDUCTASE 39 KDA SUBUNIT-RELATED"/>
    <property type="match status" value="1"/>
</dbReference>
<dbReference type="PANTHER" id="PTHR12126:SF16">
    <property type="entry name" value="MIOREX COMPLEX COMPONENT 2"/>
    <property type="match status" value="1"/>
</dbReference>
<dbReference type="Gene3D" id="3.40.50.720">
    <property type="entry name" value="NAD(P)-binding Rossmann-like Domain"/>
    <property type="match status" value="1"/>
</dbReference>
<dbReference type="EMBL" id="KZ155839">
    <property type="protein sequence ID" value="OUS42290.1"/>
    <property type="molecule type" value="Genomic_DNA"/>
</dbReference>
<dbReference type="InterPro" id="IPR036291">
    <property type="entry name" value="NAD(P)-bd_dom_sf"/>
</dbReference>
<dbReference type="GO" id="GO:0044877">
    <property type="term" value="F:protein-containing complex binding"/>
    <property type="evidence" value="ECO:0007669"/>
    <property type="project" value="TreeGrafter"/>
</dbReference>
<dbReference type="InterPro" id="IPR051207">
    <property type="entry name" value="ComplexI_NDUFA9_subunit"/>
</dbReference>
<name>A0A1Y5HYK3_OSTTA</name>
<evidence type="ECO:0000256" key="1">
    <source>
        <dbReference type="SAM" id="MobiDB-lite"/>
    </source>
</evidence>
<gene>
    <name evidence="3" type="ORF">BE221DRAFT_188137</name>
</gene>
<dbReference type="GO" id="GO:0005739">
    <property type="term" value="C:mitochondrion"/>
    <property type="evidence" value="ECO:0007669"/>
    <property type="project" value="TreeGrafter"/>
</dbReference>
<protein>
    <recommendedName>
        <fullName evidence="2">NAD(P)-binding domain-containing protein</fullName>
    </recommendedName>
</protein>
<evidence type="ECO:0000259" key="2">
    <source>
        <dbReference type="Pfam" id="PF13460"/>
    </source>
</evidence>
<organism evidence="3">
    <name type="scientific">Ostreococcus tauri</name>
    <name type="common">Marine green alga</name>
    <dbReference type="NCBI Taxonomy" id="70448"/>
    <lineage>
        <taxon>Eukaryota</taxon>
        <taxon>Viridiplantae</taxon>
        <taxon>Chlorophyta</taxon>
        <taxon>Mamiellophyceae</taxon>
        <taxon>Mamiellales</taxon>
        <taxon>Bathycoccaceae</taxon>
        <taxon>Ostreococcus</taxon>
    </lineage>
</organism>
<dbReference type="Pfam" id="PF13460">
    <property type="entry name" value="NAD_binding_10"/>
    <property type="match status" value="1"/>
</dbReference>
<feature type="domain" description="NAD(P)-binding" evidence="2">
    <location>
        <begin position="56"/>
        <end position="204"/>
    </location>
</feature>
<accession>A0A1Y5HYK3</accession>